<dbReference type="AlphaFoldDB" id="A0A5P1E5A5"/>
<dbReference type="EMBL" id="CM007389">
    <property type="protein sequence ID" value="ONK57821.1"/>
    <property type="molecule type" value="Genomic_DNA"/>
</dbReference>
<evidence type="ECO:0000313" key="1">
    <source>
        <dbReference type="EMBL" id="ONK57821.1"/>
    </source>
</evidence>
<protein>
    <submittedName>
        <fullName evidence="1">Uncharacterized protein</fullName>
    </submittedName>
</protein>
<reference evidence="2" key="1">
    <citation type="journal article" date="2017" name="Nat. Commun.">
        <title>The asparagus genome sheds light on the origin and evolution of a young Y chromosome.</title>
        <authorList>
            <person name="Harkess A."/>
            <person name="Zhou J."/>
            <person name="Xu C."/>
            <person name="Bowers J.E."/>
            <person name="Van der Hulst R."/>
            <person name="Ayyampalayam S."/>
            <person name="Mercati F."/>
            <person name="Riccardi P."/>
            <person name="McKain M.R."/>
            <person name="Kakrana A."/>
            <person name="Tang H."/>
            <person name="Ray J."/>
            <person name="Groenendijk J."/>
            <person name="Arikit S."/>
            <person name="Mathioni S.M."/>
            <person name="Nakano M."/>
            <person name="Shan H."/>
            <person name="Telgmann-Rauber A."/>
            <person name="Kanno A."/>
            <person name="Yue Z."/>
            <person name="Chen H."/>
            <person name="Li W."/>
            <person name="Chen Y."/>
            <person name="Xu X."/>
            <person name="Zhang Y."/>
            <person name="Luo S."/>
            <person name="Chen H."/>
            <person name="Gao J."/>
            <person name="Mao Z."/>
            <person name="Pires J.C."/>
            <person name="Luo M."/>
            <person name="Kudrna D."/>
            <person name="Wing R.A."/>
            <person name="Meyers B.C."/>
            <person name="Yi K."/>
            <person name="Kong H."/>
            <person name="Lavrijsen P."/>
            <person name="Sunseri F."/>
            <person name="Falavigna A."/>
            <person name="Ye Y."/>
            <person name="Leebens-Mack J.H."/>
            <person name="Chen G."/>
        </authorList>
    </citation>
    <scope>NUCLEOTIDE SEQUENCE [LARGE SCALE GENOMIC DNA]</scope>
    <source>
        <strain evidence="2">cv. DH0086</strain>
    </source>
</reference>
<keyword evidence="2" id="KW-1185">Reference proteome</keyword>
<proteinExistence type="predicted"/>
<evidence type="ECO:0000313" key="2">
    <source>
        <dbReference type="Proteomes" id="UP000243459"/>
    </source>
</evidence>
<organism evidence="1 2">
    <name type="scientific">Asparagus officinalis</name>
    <name type="common">Garden asparagus</name>
    <dbReference type="NCBI Taxonomy" id="4686"/>
    <lineage>
        <taxon>Eukaryota</taxon>
        <taxon>Viridiplantae</taxon>
        <taxon>Streptophyta</taxon>
        <taxon>Embryophyta</taxon>
        <taxon>Tracheophyta</taxon>
        <taxon>Spermatophyta</taxon>
        <taxon>Magnoliopsida</taxon>
        <taxon>Liliopsida</taxon>
        <taxon>Asparagales</taxon>
        <taxon>Asparagaceae</taxon>
        <taxon>Asparagoideae</taxon>
        <taxon>Asparagus</taxon>
    </lineage>
</organism>
<sequence>MGICASVLRQKKAAEFKLCTDLAAVEYQKGNMAVQLGLYDEAIVRYRNMESLLLKAYSCTTTLPFLSWSEQNQVKALQDQIVIVLASVSEMLQLLYRRPAGGVAPMKLPPNININHNGGGGGGGGGGGNGGDGSIQMVYMHNSYNFYVN</sequence>
<dbReference type="Proteomes" id="UP000243459">
    <property type="component" value="Chromosome 9"/>
</dbReference>
<dbReference type="Gramene" id="ONK57821">
    <property type="protein sequence ID" value="ONK57821"/>
    <property type="gene ID" value="A4U43_C09F4490"/>
</dbReference>
<gene>
    <name evidence="1" type="ORF">A4U43_C09F4490</name>
</gene>
<accession>A0A5P1E5A5</accession>
<name>A0A5P1E5A5_ASPOF</name>